<name>A0ABT6X3T5_9BURK</name>
<reference evidence="13" key="1">
    <citation type="submission" date="2023-05" db="EMBL/GenBank/DDBJ databases">
        <title>Limnohabitans sp. strain HM2-2 Genome sequencing and assembly.</title>
        <authorList>
            <person name="Jung Y."/>
        </authorList>
    </citation>
    <scope>NUCLEOTIDE SEQUENCE</scope>
    <source>
        <strain evidence="13">HM2-2</strain>
    </source>
</reference>
<evidence type="ECO:0000256" key="1">
    <source>
        <dbReference type="ARBA" id="ARBA00004383"/>
    </source>
</evidence>
<keyword evidence="6" id="KW-0812">Transmembrane</keyword>
<organism evidence="13 14">
    <name type="scientific">Limnohabitans lacus</name>
    <dbReference type="NCBI Taxonomy" id="3045173"/>
    <lineage>
        <taxon>Bacteria</taxon>
        <taxon>Pseudomonadati</taxon>
        <taxon>Pseudomonadota</taxon>
        <taxon>Betaproteobacteria</taxon>
        <taxon>Burkholderiales</taxon>
        <taxon>Comamonadaceae</taxon>
        <taxon>Limnohabitans</taxon>
    </lineage>
</organism>
<evidence type="ECO:0000256" key="4">
    <source>
        <dbReference type="ARBA" id="ARBA00022475"/>
    </source>
</evidence>
<feature type="domain" description="TonB C-terminal" evidence="12">
    <location>
        <begin position="123"/>
        <end position="213"/>
    </location>
</feature>
<evidence type="ECO:0000256" key="2">
    <source>
        <dbReference type="ARBA" id="ARBA00006555"/>
    </source>
</evidence>
<dbReference type="InterPro" id="IPR006260">
    <property type="entry name" value="TonB/TolA_C"/>
</dbReference>
<dbReference type="PRINTS" id="PR01374">
    <property type="entry name" value="TONBPROTEIN"/>
</dbReference>
<feature type="compositionally biased region" description="Pro residues" evidence="11">
    <location>
        <begin position="59"/>
        <end position="77"/>
    </location>
</feature>
<dbReference type="PROSITE" id="PS52015">
    <property type="entry name" value="TONB_CTD"/>
    <property type="match status" value="1"/>
</dbReference>
<evidence type="ECO:0000259" key="12">
    <source>
        <dbReference type="PROSITE" id="PS52015"/>
    </source>
</evidence>
<comment type="subcellular location">
    <subcellularLocation>
        <location evidence="1 10">Cell inner membrane</location>
        <topology evidence="1 10">Single-pass membrane protein</topology>
        <orientation evidence="1 10">Periplasmic side</orientation>
    </subcellularLocation>
</comment>
<protein>
    <recommendedName>
        <fullName evidence="10">Protein TonB</fullName>
    </recommendedName>
</protein>
<keyword evidence="10" id="KW-0735">Signal-anchor</keyword>
<keyword evidence="8" id="KW-1133">Transmembrane helix</keyword>
<evidence type="ECO:0000256" key="10">
    <source>
        <dbReference type="RuleBase" id="RU362123"/>
    </source>
</evidence>
<dbReference type="Proteomes" id="UP001431902">
    <property type="component" value="Unassembled WGS sequence"/>
</dbReference>
<dbReference type="SUPFAM" id="SSF74653">
    <property type="entry name" value="TolA/TonB C-terminal domain"/>
    <property type="match status" value="1"/>
</dbReference>
<keyword evidence="9" id="KW-0472">Membrane</keyword>
<keyword evidence="14" id="KW-1185">Reference proteome</keyword>
<dbReference type="PANTHER" id="PTHR33446:SF2">
    <property type="entry name" value="PROTEIN TONB"/>
    <property type="match status" value="1"/>
</dbReference>
<comment type="similarity">
    <text evidence="2 10">Belongs to the TonB family.</text>
</comment>
<dbReference type="EMBL" id="JASGBH010000002">
    <property type="protein sequence ID" value="MDI9232764.1"/>
    <property type="molecule type" value="Genomic_DNA"/>
</dbReference>
<keyword evidence="5 10" id="KW-0997">Cell inner membrane</keyword>
<evidence type="ECO:0000256" key="7">
    <source>
        <dbReference type="ARBA" id="ARBA00022927"/>
    </source>
</evidence>
<evidence type="ECO:0000256" key="6">
    <source>
        <dbReference type="ARBA" id="ARBA00022692"/>
    </source>
</evidence>
<gene>
    <name evidence="13" type="ORF">QLQ16_02845</name>
</gene>
<proteinExistence type="inferred from homology"/>
<dbReference type="PANTHER" id="PTHR33446">
    <property type="entry name" value="PROTEIN TONB-RELATED"/>
    <property type="match status" value="1"/>
</dbReference>
<sequence>MDDYASRQRKPTKHLIGLGLVVVLHLLLFWAISSGLARAFVKKIQGPVEAVLLEDAKPDIPPPPPPPPPKNLPPPPAYVPPVDVPVTNAAPAANAIAAVSATPQPVAPPAPPAPPVVKAEPVRTAAVVNSANCEKPEYPSASRRLEEEGTVSLRFLVGADGKVVQAEVEKSSGYKRLDEAARAGLSRCAFKPATVDGKPEQGWATMKYTWRLE</sequence>
<keyword evidence="3 10" id="KW-0813">Transport</keyword>
<dbReference type="InterPro" id="IPR037682">
    <property type="entry name" value="TonB_C"/>
</dbReference>
<dbReference type="RefSeq" id="WP_283223176.1">
    <property type="nucleotide sequence ID" value="NZ_JASGBH010000002.1"/>
</dbReference>
<dbReference type="NCBIfam" id="TIGR01352">
    <property type="entry name" value="tonB_Cterm"/>
    <property type="match status" value="1"/>
</dbReference>
<evidence type="ECO:0000256" key="11">
    <source>
        <dbReference type="SAM" id="MobiDB-lite"/>
    </source>
</evidence>
<evidence type="ECO:0000256" key="3">
    <source>
        <dbReference type="ARBA" id="ARBA00022448"/>
    </source>
</evidence>
<evidence type="ECO:0000313" key="14">
    <source>
        <dbReference type="Proteomes" id="UP001431902"/>
    </source>
</evidence>
<evidence type="ECO:0000313" key="13">
    <source>
        <dbReference type="EMBL" id="MDI9232764.1"/>
    </source>
</evidence>
<evidence type="ECO:0000256" key="9">
    <source>
        <dbReference type="ARBA" id="ARBA00023136"/>
    </source>
</evidence>
<feature type="region of interest" description="Disordered" evidence="11">
    <location>
        <begin position="55"/>
        <end position="77"/>
    </location>
</feature>
<dbReference type="Gene3D" id="3.30.1150.10">
    <property type="match status" value="1"/>
</dbReference>
<comment type="function">
    <text evidence="10">Interacts with outer membrane receptor proteins that carry out high-affinity binding and energy dependent uptake into the periplasmic space of specific substrates. It could act to transduce energy from the cytoplasmic membrane to specific energy-requiring processes in the outer membrane, resulting in the release into the periplasm of ligands bound by these outer membrane proteins.</text>
</comment>
<keyword evidence="4 10" id="KW-1003">Cell membrane</keyword>
<evidence type="ECO:0000256" key="5">
    <source>
        <dbReference type="ARBA" id="ARBA00022519"/>
    </source>
</evidence>
<dbReference type="InterPro" id="IPR003538">
    <property type="entry name" value="TonB"/>
</dbReference>
<keyword evidence="7 10" id="KW-0653">Protein transport</keyword>
<dbReference type="Pfam" id="PF03544">
    <property type="entry name" value="TonB_C"/>
    <property type="match status" value="1"/>
</dbReference>
<accession>A0ABT6X3T5</accession>
<evidence type="ECO:0000256" key="8">
    <source>
        <dbReference type="ARBA" id="ARBA00022989"/>
    </source>
</evidence>
<comment type="caution">
    <text evidence="13">The sequence shown here is derived from an EMBL/GenBank/DDBJ whole genome shotgun (WGS) entry which is preliminary data.</text>
</comment>
<dbReference type="InterPro" id="IPR051045">
    <property type="entry name" value="TonB-dependent_transducer"/>
</dbReference>